<evidence type="ECO:0000313" key="2">
    <source>
        <dbReference type="Proteomes" id="UP001497535"/>
    </source>
</evidence>
<dbReference type="Proteomes" id="UP001497535">
    <property type="component" value="Unassembled WGS sequence"/>
</dbReference>
<proteinExistence type="predicted"/>
<gene>
    <name evidence="1" type="ORF">MENTE1834_LOCUS31569</name>
</gene>
<evidence type="ECO:0000313" key="1">
    <source>
        <dbReference type="EMBL" id="CAK5084183.1"/>
    </source>
</evidence>
<dbReference type="EMBL" id="CAVMJV010000053">
    <property type="protein sequence ID" value="CAK5084183.1"/>
    <property type="molecule type" value="Genomic_DNA"/>
</dbReference>
<sequence>MMPMHPVALGSQSKSSSHHSFLHQRRHSFRDITTSRIHQQQRIPLLHHSAKSPPPLLHKSSVARWKTQPSRHPGVHEAIFFADQPVTGNLGFCGYMLTIMSTIFLLLTAPISVFFCIKIVKEYERAVIFRLGRLIPGGARGPGLFFINPCIDNFRIVDLRDAVTVAVDVVVYFRISNATISVTNVEDSSRSTKLLAQTTLRNVLGTKTLAEMLR</sequence>
<keyword evidence="2" id="KW-1185">Reference proteome</keyword>
<organism evidence="1 2">
    <name type="scientific">Meloidogyne enterolobii</name>
    <name type="common">Root-knot nematode worm</name>
    <name type="synonym">Meloidogyne mayaguensis</name>
    <dbReference type="NCBI Taxonomy" id="390850"/>
    <lineage>
        <taxon>Eukaryota</taxon>
        <taxon>Metazoa</taxon>
        <taxon>Ecdysozoa</taxon>
        <taxon>Nematoda</taxon>
        <taxon>Chromadorea</taxon>
        <taxon>Rhabditida</taxon>
        <taxon>Tylenchina</taxon>
        <taxon>Tylenchomorpha</taxon>
        <taxon>Tylenchoidea</taxon>
        <taxon>Meloidogynidae</taxon>
        <taxon>Meloidogyninae</taxon>
        <taxon>Meloidogyne</taxon>
    </lineage>
</organism>
<comment type="caution">
    <text evidence="1">The sequence shown here is derived from an EMBL/GenBank/DDBJ whole genome shotgun (WGS) entry which is preliminary data.</text>
</comment>
<protein>
    <submittedName>
        <fullName evidence="1">Uncharacterized protein</fullName>
    </submittedName>
</protein>
<reference evidence="1" key="1">
    <citation type="submission" date="2023-11" db="EMBL/GenBank/DDBJ databases">
        <authorList>
            <person name="Poullet M."/>
        </authorList>
    </citation>
    <scope>NUCLEOTIDE SEQUENCE</scope>
    <source>
        <strain evidence="1">E1834</strain>
    </source>
</reference>
<name>A0ACB0ZYY5_MELEN</name>
<accession>A0ACB0ZYY5</accession>